<dbReference type="FunFam" id="1.20.144.10:FF:000017">
    <property type="entry name" value="Diacylglycerol pyrophosphate phosphatase 1"/>
    <property type="match status" value="1"/>
</dbReference>
<dbReference type="SMART" id="SM00014">
    <property type="entry name" value="acidPPc"/>
    <property type="match status" value="1"/>
</dbReference>
<name>J6EEQ8_SACK1</name>
<evidence type="ECO:0000256" key="5">
    <source>
        <dbReference type="ARBA" id="ARBA00023136"/>
    </source>
</evidence>
<dbReference type="Gene3D" id="1.20.144.10">
    <property type="entry name" value="Phosphatidic acid phosphatase type 2/haloperoxidase"/>
    <property type="match status" value="1"/>
</dbReference>
<evidence type="ECO:0000256" key="6">
    <source>
        <dbReference type="SAM" id="Phobius"/>
    </source>
</evidence>
<dbReference type="Pfam" id="PF01569">
    <property type="entry name" value="PAP2"/>
    <property type="match status" value="1"/>
</dbReference>
<keyword evidence="4 6" id="KW-1133">Transmembrane helix</keyword>
<keyword evidence="5 6" id="KW-0472">Membrane</keyword>
<evidence type="ECO:0000313" key="8">
    <source>
        <dbReference type="EMBL" id="EJT42634.1"/>
    </source>
</evidence>
<evidence type="ECO:0000256" key="2">
    <source>
        <dbReference type="ARBA" id="ARBA00008816"/>
    </source>
</evidence>
<dbReference type="InterPro" id="IPR043216">
    <property type="entry name" value="PAP-like"/>
</dbReference>
<dbReference type="HOGENOM" id="CLU_021458_6_1_1"/>
<dbReference type="GO" id="GO:0046839">
    <property type="term" value="P:phospholipid dephosphorylation"/>
    <property type="evidence" value="ECO:0007669"/>
    <property type="project" value="TreeGrafter"/>
</dbReference>
<reference evidence="8 9" key="1">
    <citation type="journal article" date="2003" name="Science">
        <title>Finding functional features in Saccharomyces genomes by phylogenetic footprinting.</title>
        <authorList>
            <person name="Cliften P.F."/>
            <person name="Sudarsanam P."/>
            <person name="Desikan A."/>
            <person name="Fulton L."/>
            <person name="Fulton B."/>
            <person name="Majors J."/>
            <person name="Waterston R."/>
            <person name="Cohen B.A."/>
            <person name="Johnston M."/>
        </authorList>
    </citation>
    <scope>NUCLEOTIDE SEQUENCE [LARGE SCALE GENOMIC DNA]</scope>
    <source>
        <strain evidence="9">ATCC MYA-4449 / AS 2.2408 / CBS 8840 / NBRC 1802 / NCYC 2889</strain>
    </source>
</reference>
<dbReference type="InterPro" id="IPR000326">
    <property type="entry name" value="PAP2/HPO"/>
</dbReference>
<dbReference type="AlphaFoldDB" id="J6EEQ8"/>
<keyword evidence="9" id="KW-1185">Reference proteome</keyword>
<feature type="transmembrane region" description="Helical" evidence="6">
    <location>
        <begin position="33"/>
        <end position="52"/>
    </location>
</feature>
<dbReference type="EMBL" id="AACI03001357">
    <property type="protein sequence ID" value="EJT42634.1"/>
    <property type="molecule type" value="Genomic_DNA"/>
</dbReference>
<dbReference type="GO" id="GO:0016020">
    <property type="term" value="C:membrane"/>
    <property type="evidence" value="ECO:0007669"/>
    <property type="project" value="UniProtKB-SubCell"/>
</dbReference>
<sequence length="305" mass="35413">MLPRAEYKFRILCKMIMNSLSFIRTPFSIAAKWRVEDVFLLIIMIVLNYPVYYQQPFERQFYINDLTISHPYATTQRVDNNMLFIYSFVVPFLAILIIGSILADRRHLVFILYTSLLGLSLAWFSTSFFTNFIKNWIGRLRPDFLDRCQPIEGLPLDTYFTAKKVCTTENHERLLDGFRTTPSGHSSESFAGLGYLYFWLCGQLLTESPLVPLWRKMVSFLPLLGAALIALSRTQDYRHHFVDVILGSILGYIMANFFYRRTFPSIDDPLPFKPLMDDSDVTLEEVLGHQRISDEELHALSDEGI</sequence>
<dbReference type="CDD" id="cd03390">
    <property type="entry name" value="PAP2_containing_1_like"/>
    <property type="match status" value="1"/>
</dbReference>
<comment type="similarity">
    <text evidence="2">Belongs to the PA-phosphatase related phosphoesterase family.</text>
</comment>
<feature type="domain" description="Phosphatidic acid phosphatase type 2/haloperoxidase" evidence="7">
    <location>
        <begin position="117"/>
        <end position="259"/>
    </location>
</feature>
<dbReference type="InterPro" id="IPR036938">
    <property type="entry name" value="PAP2/HPO_sf"/>
</dbReference>
<evidence type="ECO:0000256" key="1">
    <source>
        <dbReference type="ARBA" id="ARBA00004141"/>
    </source>
</evidence>
<evidence type="ECO:0000313" key="9">
    <source>
        <dbReference type="Proteomes" id="UP000002753"/>
    </source>
</evidence>
<dbReference type="Proteomes" id="UP000002753">
    <property type="component" value="Unassembled WGS sequence"/>
</dbReference>
<evidence type="ECO:0000256" key="4">
    <source>
        <dbReference type="ARBA" id="ARBA00022989"/>
    </source>
</evidence>
<evidence type="ECO:0000256" key="3">
    <source>
        <dbReference type="ARBA" id="ARBA00022692"/>
    </source>
</evidence>
<dbReference type="STRING" id="226230.J6EEQ8"/>
<dbReference type="GO" id="GO:0008195">
    <property type="term" value="F:phosphatidate phosphatase activity"/>
    <property type="evidence" value="ECO:0007669"/>
    <property type="project" value="TreeGrafter"/>
</dbReference>
<evidence type="ECO:0000259" key="7">
    <source>
        <dbReference type="SMART" id="SM00014"/>
    </source>
</evidence>
<accession>J6EEQ8</accession>
<protein>
    <submittedName>
        <fullName evidence="8">DPP1-like protein</fullName>
    </submittedName>
</protein>
<feature type="transmembrane region" description="Helical" evidence="6">
    <location>
        <begin position="110"/>
        <end position="133"/>
    </location>
</feature>
<dbReference type="GO" id="GO:0006644">
    <property type="term" value="P:phospholipid metabolic process"/>
    <property type="evidence" value="ECO:0007669"/>
    <property type="project" value="InterPro"/>
</dbReference>
<comment type="subcellular location">
    <subcellularLocation>
        <location evidence="1">Membrane</location>
        <topology evidence="1">Multi-pass membrane protein</topology>
    </subcellularLocation>
</comment>
<organism evidence="8 9">
    <name type="scientific">Saccharomyces kudriavzevii (strain ATCC MYA-4449 / AS 2.2408 / CBS 8840 / NBRC 1802 / NCYC 2889)</name>
    <name type="common">Yeast</name>
    <dbReference type="NCBI Taxonomy" id="226230"/>
    <lineage>
        <taxon>Eukaryota</taxon>
        <taxon>Fungi</taxon>
        <taxon>Dikarya</taxon>
        <taxon>Ascomycota</taxon>
        <taxon>Saccharomycotina</taxon>
        <taxon>Saccharomycetes</taxon>
        <taxon>Saccharomycetales</taxon>
        <taxon>Saccharomycetaceae</taxon>
        <taxon>Saccharomyces</taxon>
    </lineage>
</organism>
<dbReference type="SUPFAM" id="SSF48317">
    <property type="entry name" value="Acid phosphatase/Vanadium-dependent haloperoxidase"/>
    <property type="match status" value="1"/>
</dbReference>
<dbReference type="PANTHER" id="PTHR10165:SF35">
    <property type="entry name" value="RE23632P"/>
    <property type="match status" value="1"/>
</dbReference>
<dbReference type="PANTHER" id="PTHR10165">
    <property type="entry name" value="LIPID PHOSPHATE PHOSPHATASE"/>
    <property type="match status" value="1"/>
</dbReference>
<keyword evidence="3 6" id="KW-0812">Transmembrane</keyword>
<comment type="caution">
    <text evidence="8">The sequence shown here is derived from an EMBL/GenBank/DDBJ whole genome shotgun (WGS) entry which is preliminary data.</text>
</comment>
<reference evidence="9" key="2">
    <citation type="journal article" date="2011" name="G3 (Bethesda)">
        <title>The awesome power of yeast evolutionary genetics: New genome sequences and strain resources for the Saccharomyces sensu stricto genus.</title>
        <authorList>
            <person name="Scannell D.R."/>
            <person name="Zill O.A."/>
            <person name="Rokas A."/>
            <person name="Payen C."/>
            <person name="Dunham M.J."/>
            <person name="Eisen M.B."/>
            <person name="Rine J."/>
            <person name="Johnston M."/>
            <person name="Hittinger C.T."/>
        </authorList>
    </citation>
    <scope>GENOME REANNOTATION</scope>
    <source>
        <strain evidence="9">ATCC MYA-4449 / AS 2.2408 / CBS 8840 / NBRC 1802 / NCYC 2889</strain>
    </source>
</reference>
<proteinExistence type="inferred from homology"/>
<gene>
    <name evidence="8" type="primary">YDR284C</name>
    <name evidence="8" type="ORF">SKUD_176702</name>
</gene>
<feature type="transmembrane region" description="Helical" evidence="6">
    <location>
        <begin position="83"/>
        <end position="103"/>
    </location>
</feature>